<keyword evidence="1" id="KW-0732">Signal</keyword>
<organism evidence="2 3">
    <name type="scientific">Acidocella aromatica</name>
    <dbReference type="NCBI Taxonomy" id="1303579"/>
    <lineage>
        <taxon>Bacteria</taxon>
        <taxon>Pseudomonadati</taxon>
        <taxon>Pseudomonadota</taxon>
        <taxon>Alphaproteobacteria</taxon>
        <taxon>Acetobacterales</taxon>
        <taxon>Acidocellaceae</taxon>
        <taxon>Acidocella</taxon>
    </lineage>
</organism>
<dbReference type="AlphaFoldDB" id="A0A840VF58"/>
<comment type="caution">
    <text evidence="2">The sequence shown here is derived from an EMBL/GenBank/DDBJ whole genome shotgun (WGS) entry which is preliminary data.</text>
</comment>
<dbReference type="GO" id="GO:0016758">
    <property type="term" value="F:hexosyltransferase activity"/>
    <property type="evidence" value="ECO:0007669"/>
    <property type="project" value="TreeGrafter"/>
</dbReference>
<dbReference type="Gene3D" id="3.40.50.2000">
    <property type="entry name" value="Glycogen Phosphorylase B"/>
    <property type="match status" value="1"/>
</dbReference>
<dbReference type="Pfam" id="PF13692">
    <property type="entry name" value="Glyco_trans_1_4"/>
    <property type="match status" value="1"/>
</dbReference>
<evidence type="ECO:0000313" key="3">
    <source>
        <dbReference type="Proteomes" id="UP000553706"/>
    </source>
</evidence>
<dbReference type="PANTHER" id="PTHR45947:SF3">
    <property type="entry name" value="SULFOQUINOVOSYL TRANSFERASE SQD2"/>
    <property type="match status" value="1"/>
</dbReference>
<dbReference type="RefSeq" id="WP_183267479.1">
    <property type="nucleotide sequence ID" value="NZ_JACHFJ010000018.1"/>
</dbReference>
<dbReference type="Proteomes" id="UP000553706">
    <property type="component" value="Unassembled WGS sequence"/>
</dbReference>
<name>A0A840VF58_9PROT</name>
<keyword evidence="2" id="KW-0808">Transferase</keyword>
<sequence>MRTLVWHWGRRGAGPIFAARLAAALNTPLSLAAGAEILAAPNAPRCDWREPTYETRLGYIVQRLASPFLRARTEAHLRRLAPDFALCAMPALLDARMITALNTLGIGYGVIVHDAAPHPGDALSFRVLDQARLLRGAKHLFCLSSHVEQALRGQGFGTKGQTLTKLWHPPLDLAADVPAARPTARPRILYFGRLLPYKGLDLLANALEFLGNNRPFELRVCGDGPNTPALERLTAMPGVAVERRWFAEGELPGLLAWADALVLPYREASQSGVAALALAAGRRVLATSVGGLPEQLGGQPGAILCAPNAPAIAQGLLALSRSLAQPAAATIPPLGWDEMAQTILSVAGPGCRGAELPAN</sequence>
<feature type="chain" id="PRO_5032282973" evidence="1">
    <location>
        <begin position="33"/>
        <end position="359"/>
    </location>
</feature>
<keyword evidence="3" id="KW-1185">Reference proteome</keyword>
<proteinExistence type="predicted"/>
<dbReference type="InterPro" id="IPR050194">
    <property type="entry name" value="Glycosyltransferase_grp1"/>
</dbReference>
<gene>
    <name evidence="2" type="ORF">HNP71_002742</name>
</gene>
<evidence type="ECO:0000256" key="1">
    <source>
        <dbReference type="SAM" id="SignalP"/>
    </source>
</evidence>
<reference evidence="2 3" key="1">
    <citation type="submission" date="2020-08" db="EMBL/GenBank/DDBJ databases">
        <title>Genomic Encyclopedia of Type Strains, Phase IV (KMG-IV): sequencing the most valuable type-strain genomes for metagenomic binning, comparative biology and taxonomic classification.</title>
        <authorList>
            <person name="Goeker M."/>
        </authorList>
    </citation>
    <scope>NUCLEOTIDE SEQUENCE [LARGE SCALE GENOMIC DNA]</scope>
    <source>
        <strain evidence="2 3">DSM 27026</strain>
    </source>
</reference>
<feature type="signal peptide" evidence="1">
    <location>
        <begin position="1"/>
        <end position="32"/>
    </location>
</feature>
<dbReference type="EMBL" id="JACHFJ010000018">
    <property type="protein sequence ID" value="MBB5374468.1"/>
    <property type="molecule type" value="Genomic_DNA"/>
</dbReference>
<evidence type="ECO:0000313" key="2">
    <source>
        <dbReference type="EMBL" id="MBB5374468.1"/>
    </source>
</evidence>
<dbReference type="PANTHER" id="PTHR45947">
    <property type="entry name" value="SULFOQUINOVOSYL TRANSFERASE SQD2"/>
    <property type="match status" value="1"/>
</dbReference>
<accession>A0A840VF58</accession>
<dbReference type="SUPFAM" id="SSF53756">
    <property type="entry name" value="UDP-Glycosyltransferase/glycogen phosphorylase"/>
    <property type="match status" value="1"/>
</dbReference>
<protein>
    <submittedName>
        <fullName evidence="2">Glycosyltransferase involved in cell wall biosynthesis</fullName>
    </submittedName>
</protein>